<name>A0A8H7YE92_AJECA</name>
<sequence>MREMEYVIAHTLVYPINFLIMHLNTPHNVGIKINHVQLNRKQMGYRRSRTTHYNVMSTPQCRQYTKTHVRLTGPYFVGCHYEVANEHPTRGLWQ</sequence>
<dbReference type="Proteomes" id="UP000670092">
    <property type="component" value="Unassembled WGS sequence"/>
</dbReference>
<proteinExistence type="predicted"/>
<dbReference type="VEuPathDB" id="FungiDB:I7I52_07893"/>
<evidence type="ECO:0000313" key="2">
    <source>
        <dbReference type="Proteomes" id="UP000670092"/>
    </source>
</evidence>
<dbReference type="EMBL" id="JAEVHI010000005">
    <property type="protein sequence ID" value="KAG5290770.1"/>
    <property type="molecule type" value="Genomic_DNA"/>
</dbReference>
<reference evidence="1 2" key="1">
    <citation type="submission" date="2021-01" db="EMBL/GenBank/DDBJ databases">
        <title>Chromosome-level genome assembly of a human fungal pathogen reveals clustering of transcriptionally co-regulated genes.</title>
        <authorList>
            <person name="Voorhies M."/>
            <person name="Cohen S."/>
            <person name="Shea T.P."/>
            <person name="Petrus S."/>
            <person name="Munoz J.F."/>
            <person name="Poplawski S."/>
            <person name="Goldman W.E."/>
            <person name="Michael T."/>
            <person name="Cuomo C.A."/>
            <person name="Sil A."/>
            <person name="Beyhan S."/>
        </authorList>
    </citation>
    <scope>NUCLEOTIDE SEQUENCE [LARGE SCALE GENOMIC DNA]</scope>
    <source>
        <strain evidence="1 2">G184AR</strain>
    </source>
</reference>
<protein>
    <submittedName>
        <fullName evidence="1">Uncharacterized protein</fullName>
    </submittedName>
</protein>
<accession>A0A8H7YE92</accession>
<gene>
    <name evidence="1" type="ORF">I7I52_07893</name>
</gene>
<dbReference type="AlphaFoldDB" id="A0A8H7YE92"/>
<evidence type="ECO:0000313" key="1">
    <source>
        <dbReference type="EMBL" id="KAG5290770.1"/>
    </source>
</evidence>
<organism evidence="1 2">
    <name type="scientific">Ajellomyces capsulatus</name>
    <name type="common">Darling's disease fungus</name>
    <name type="synonym">Histoplasma capsulatum</name>
    <dbReference type="NCBI Taxonomy" id="5037"/>
    <lineage>
        <taxon>Eukaryota</taxon>
        <taxon>Fungi</taxon>
        <taxon>Dikarya</taxon>
        <taxon>Ascomycota</taxon>
        <taxon>Pezizomycotina</taxon>
        <taxon>Eurotiomycetes</taxon>
        <taxon>Eurotiomycetidae</taxon>
        <taxon>Onygenales</taxon>
        <taxon>Ajellomycetaceae</taxon>
        <taxon>Histoplasma</taxon>
    </lineage>
</organism>
<comment type="caution">
    <text evidence="1">The sequence shown here is derived from an EMBL/GenBank/DDBJ whole genome shotgun (WGS) entry which is preliminary data.</text>
</comment>